<evidence type="ECO:0000256" key="1">
    <source>
        <dbReference type="SAM" id="Phobius"/>
    </source>
</evidence>
<accession>A0A6J7GIT3</accession>
<organism evidence="2">
    <name type="scientific">freshwater metagenome</name>
    <dbReference type="NCBI Taxonomy" id="449393"/>
    <lineage>
        <taxon>unclassified sequences</taxon>
        <taxon>metagenomes</taxon>
        <taxon>ecological metagenomes</taxon>
    </lineage>
</organism>
<reference evidence="2" key="1">
    <citation type="submission" date="2020-05" db="EMBL/GenBank/DDBJ databases">
        <authorList>
            <person name="Chiriac C."/>
            <person name="Salcher M."/>
            <person name="Ghai R."/>
            <person name="Kavagutti S V."/>
        </authorList>
    </citation>
    <scope>NUCLEOTIDE SEQUENCE</scope>
</reference>
<dbReference type="EMBL" id="CAFBML010000057">
    <property type="protein sequence ID" value="CAB4903279.1"/>
    <property type="molecule type" value="Genomic_DNA"/>
</dbReference>
<sequence length="264" mass="28912">MTKPTFFSVARRPKWIFGLLFALASAAVFALLGQWQLDRTFTVVQPAIENEQVFVLNQIATPGAALTAEAANVLVSANIMIDQSNVYIVSNRLQQSSDKIVSGYWLIANSGALLADNDTTGSLTVALGFSESLETVEKARVDLQESMLPQAFLESTGRYLQTEAPVQSPDESKSYLLGSLSLAQLVNLYSADQVQSFAGFLALDAEPGFGLDPISLPVQTAGTSVNWLTLFYAVEWVVFGVFAVFLWWRLVQDQRLRESTKTAK</sequence>
<dbReference type="Pfam" id="PF02104">
    <property type="entry name" value="SURF1"/>
    <property type="match status" value="1"/>
</dbReference>
<protein>
    <submittedName>
        <fullName evidence="2">Unannotated protein</fullName>
    </submittedName>
</protein>
<dbReference type="AlphaFoldDB" id="A0A6J7GIT3"/>
<dbReference type="InterPro" id="IPR002994">
    <property type="entry name" value="Surf1/Shy1"/>
</dbReference>
<gene>
    <name evidence="2" type="ORF">UFOPK3592_00566</name>
</gene>
<proteinExistence type="predicted"/>
<keyword evidence="1" id="KW-0812">Transmembrane</keyword>
<keyword evidence="1" id="KW-1133">Transmembrane helix</keyword>
<dbReference type="GO" id="GO:0016020">
    <property type="term" value="C:membrane"/>
    <property type="evidence" value="ECO:0007669"/>
    <property type="project" value="InterPro"/>
</dbReference>
<feature type="transmembrane region" description="Helical" evidence="1">
    <location>
        <begin position="227"/>
        <end position="248"/>
    </location>
</feature>
<name>A0A6J7GIT3_9ZZZZ</name>
<keyword evidence="1" id="KW-0472">Membrane</keyword>
<evidence type="ECO:0000313" key="2">
    <source>
        <dbReference type="EMBL" id="CAB4903279.1"/>
    </source>
</evidence>